<protein>
    <submittedName>
        <fullName evidence="1">Uncharacterized protein</fullName>
    </submittedName>
</protein>
<accession>A0A0E9QGQ0</accession>
<reference evidence="1" key="1">
    <citation type="submission" date="2014-11" db="EMBL/GenBank/DDBJ databases">
        <authorList>
            <person name="Amaro Gonzalez C."/>
        </authorList>
    </citation>
    <scope>NUCLEOTIDE SEQUENCE</scope>
</reference>
<dbReference type="AlphaFoldDB" id="A0A0E9QGQ0"/>
<name>A0A0E9QGQ0_ANGAN</name>
<dbReference type="EMBL" id="GBXM01093309">
    <property type="protein sequence ID" value="JAH15268.1"/>
    <property type="molecule type" value="Transcribed_RNA"/>
</dbReference>
<proteinExistence type="predicted"/>
<sequence length="65" mass="7480">MHIAVCGVLCALRTNFRIYKAHFKHPFPCVMYSMNNLVLFELYVCVGGYREDVFADLSPKSRHLG</sequence>
<evidence type="ECO:0000313" key="1">
    <source>
        <dbReference type="EMBL" id="JAH15268.1"/>
    </source>
</evidence>
<organism evidence="1">
    <name type="scientific">Anguilla anguilla</name>
    <name type="common">European freshwater eel</name>
    <name type="synonym">Muraena anguilla</name>
    <dbReference type="NCBI Taxonomy" id="7936"/>
    <lineage>
        <taxon>Eukaryota</taxon>
        <taxon>Metazoa</taxon>
        <taxon>Chordata</taxon>
        <taxon>Craniata</taxon>
        <taxon>Vertebrata</taxon>
        <taxon>Euteleostomi</taxon>
        <taxon>Actinopterygii</taxon>
        <taxon>Neopterygii</taxon>
        <taxon>Teleostei</taxon>
        <taxon>Anguilliformes</taxon>
        <taxon>Anguillidae</taxon>
        <taxon>Anguilla</taxon>
    </lineage>
</organism>
<reference evidence="1" key="2">
    <citation type="journal article" date="2015" name="Fish Shellfish Immunol.">
        <title>Early steps in the European eel (Anguilla anguilla)-Vibrio vulnificus interaction in the gills: Role of the RtxA13 toxin.</title>
        <authorList>
            <person name="Callol A."/>
            <person name="Pajuelo D."/>
            <person name="Ebbesson L."/>
            <person name="Teles M."/>
            <person name="MacKenzie S."/>
            <person name="Amaro C."/>
        </authorList>
    </citation>
    <scope>NUCLEOTIDE SEQUENCE</scope>
</reference>